<proteinExistence type="predicted"/>
<organism evidence="6 7">
    <name type="scientific">Novosphingobium hassiacum</name>
    <dbReference type="NCBI Taxonomy" id="173676"/>
    <lineage>
        <taxon>Bacteria</taxon>
        <taxon>Pseudomonadati</taxon>
        <taxon>Pseudomonadota</taxon>
        <taxon>Alphaproteobacteria</taxon>
        <taxon>Sphingomonadales</taxon>
        <taxon>Sphingomonadaceae</taxon>
        <taxon>Novosphingobium</taxon>
    </lineage>
</organism>
<comment type="caution">
    <text evidence="6">The sequence shown here is derived from an EMBL/GenBank/DDBJ whole genome shotgun (WGS) entry which is preliminary data.</text>
</comment>
<dbReference type="PROSITE" id="PS00211">
    <property type="entry name" value="ABC_TRANSPORTER_1"/>
    <property type="match status" value="1"/>
</dbReference>
<dbReference type="SUPFAM" id="SSF52540">
    <property type="entry name" value="P-loop containing nucleoside triphosphate hydrolases"/>
    <property type="match status" value="2"/>
</dbReference>
<dbReference type="SMART" id="SM00382">
    <property type="entry name" value="AAA"/>
    <property type="match status" value="2"/>
</dbReference>
<dbReference type="InterPro" id="IPR003439">
    <property type="entry name" value="ABC_transporter-like_ATP-bd"/>
</dbReference>
<dbReference type="AlphaFoldDB" id="A0A7W5ZXL7"/>
<evidence type="ECO:0000313" key="7">
    <source>
        <dbReference type="Proteomes" id="UP000562395"/>
    </source>
</evidence>
<dbReference type="PANTHER" id="PTHR19211:SF6">
    <property type="entry name" value="BLL7188 PROTEIN"/>
    <property type="match status" value="1"/>
</dbReference>
<evidence type="ECO:0000256" key="1">
    <source>
        <dbReference type="ARBA" id="ARBA00022737"/>
    </source>
</evidence>
<evidence type="ECO:0000256" key="3">
    <source>
        <dbReference type="ARBA" id="ARBA00022840"/>
    </source>
</evidence>
<keyword evidence="1" id="KW-0677">Repeat</keyword>
<feature type="domain" description="ABC transporter" evidence="5">
    <location>
        <begin position="345"/>
        <end position="543"/>
    </location>
</feature>
<evidence type="ECO:0000313" key="6">
    <source>
        <dbReference type="EMBL" id="MBB3861114.1"/>
    </source>
</evidence>
<evidence type="ECO:0000256" key="2">
    <source>
        <dbReference type="ARBA" id="ARBA00022741"/>
    </source>
</evidence>
<dbReference type="InterPro" id="IPR050611">
    <property type="entry name" value="ABCF"/>
</dbReference>
<dbReference type="FunFam" id="3.40.50.300:FF:000597">
    <property type="entry name" value="ABC transporter ATP-binding protein"/>
    <property type="match status" value="1"/>
</dbReference>
<keyword evidence="4" id="KW-0175">Coiled coil</keyword>
<reference evidence="6 7" key="1">
    <citation type="submission" date="2020-08" db="EMBL/GenBank/DDBJ databases">
        <title>Genomic Encyclopedia of Type Strains, Phase IV (KMG-IV): sequencing the most valuable type-strain genomes for metagenomic binning, comparative biology and taxonomic classification.</title>
        <authorList>
            <person name="Goeker M."/>
        </authorList>
    </citation>
    <scope>NUCLEOTIDE SEQUENCE [LARGE SCALE GENOMIC DNA]</scope>
    <source>
        <strain evidence="6 7">DSM 14552</strain>
    </source>
</reference>
<dbReference type="CDD" id="cd03221">
    <property type="entry name" value="ABCF_EF-3"/>
    <property type="match status" value="1"/>
</dbReference>
<sequence>MPSRKLRPMPASITVSHLAWSTPDGRPVLSGLDLSFIPERIGIVGRNGTGKTTLLRLIAGEILPRSGKITRNATLATLRQIAARNPGETLGEALDLAEPLAILRRADAGTASDEDLAKADWTLEARLEAALASAGLEATANTPVATLSGGQQTRAGLAAAILADPDFLLLDEPTNNLDAAGRAALHAFLATWRKGALVVSHDRALLETMDAIVELSTLGATRYGGPYSHYREVKARELAAAEHQRDHAEQALDNVRDAAQLSRERKARRDGAGTRRAAKGDMPRILIGARKQRAENTSGHNARLANRLQTEAEAELTQARARLEVIEPLKVELAPTGLTPSRTVLELVDLTAGHAPSGPIIRNFDLTLIGPERIAITGPNGAGKSTLLHTITGTLKPISGIVRAHVPLALLDQHASLLDPTRTIAENLRKLKPELDENAARAALARFRFRGVAADQPVGTLSGGQLIRAALACVLAGTPPPLLLLDEPTNHLDIEAIEAIEAGLSAYDGALLVISHDSAFLEALGVTRTVKLTTPRPRPPAPAGRES</sequence>
<feature type="domain" description="ABC transporter" evidence="5">
    <location>
        <begin position="13"/>
        <end position="243"/>
    </location>
</feature>
<dbReference type="FunFam" id="3.40.50.300:FF:001320">
    <property type="entry name" value="Heme ABC transporter ATP-binding protein"/>
    <property type="match status" value="1"/>
</dbReference>
<keyword evidence="3" id="KW-0067">ATP-binding</keyword>
<dbReference type="PANTHER" id="PTHR19211">
    <property type="entry name" value="ATP-BINDING TRANSPORT PROTEIN-RELATED"/>
    <property type="match status" value="1"/>
</dbReference>
<dbReference type="GO" id="GO:0016887">
    <property type="term" value="F:ATP hydrolysis activity"/>
    <property type="evidence" value="ECO:0007669"/>
    <property type="project" value="InterPro"/>
</dbReference>
<protein>
    <submittedName>
        <fullName evidence="6">ATPase subunit of ABC transporter with duplicated ATPase domains</fullName>
    </submittedName>
</protein>
<feature type="coiled-coil region" evidence="4">
    <location>
        <begin position="231"/>
        <end position="265"/>
    </location>
</feature>
<dbReference type="Pfam" id="PF00005">
    <property type="entry name" value="ABC_tran"/>
    <property type="match status" value="2"/>
</dbReference>
<keyword evidence="7" id="KW-1185">Reference proteome</keyword>
<keyword evidence="2" id="KW-0547">Nucleotide-binding</keyword>
<gene>
    <name evidence="6" type="ORF">GGQ88_002386</name>
</gene>
<dbReference type="EMBL" id="JACICY010000005">
    <property type="protein sequence ID" value="MBB3861114.1"/>
    <property type="molecule type" value="Genomic_DNA"/>
</dbReference>
<dbReference type="InterPro" id="IPR017871">
    <property type="entry name" value="ABC_transporter-like_CS"/>
</dbReference>
<dbReference type="InterPro" id="IPR027417">
    <property type="entry name" value="P-loop_NTPase"/>
</dbReference>
<evidence type="ECO:0000256" key="4">
    <source>
        <dbReference type="SAM" id="Coils"/>
    </source>
</evidence>
<dbReference type="PROSITE" id="PS50893">
    <property type="entry name" value="ABC_TRANSPORTER_2"/>
    <property type="match status" value="2"/>
</dbReference>
<dbReference type="InterPro" id="IPR003593">
    <property type="entry name" value="AAA+_ATPase"/>
</dbReference>
<dbReference type="Proteomes" id="UP000562395">
    <property type="component" value="Unassembled WGS sequence"/>
</dbReference>
<dbReference type="Gene3D" id="3.40.50.300">
    <property type="entry name" value="P-loop containing nucleotide triphosphate hydrolases"/>
    <property type="match status" value="2"/>
</dbReference>
<dbReference type="GO" id="GO:0005524">
    <property type="term" value="F:ATP binding"/>
    <property type="evidence" value="ECO:0007669"/>
    <property type="project" value="UniProtKB-KW"/>
</dbReference>
<evidence type="ECO:0000259" key="5">
    <source>
        <dbReference type="PROSITE" id="PS50893"/>
    </source>
</evidence>
<accession>A0A7W5ZXL7</accession>
<name>A0A7W5ZXL7_9SPHN</name>